<evidence type="ECO:0000259" key="4">
    <source>
        <dbReference type="PROSITE" id="PS51737"/>
    </source>
</evidence>
<evidence type="ECO:0000313" key="6">
    <source>
        <dbReference type="Proteomes" id="UP000192276"/>
    </source>
</evidence>
<proteinExistence type="predicted"/>
<dbReference type="Gene3D" id="3.40.50.1390">
    <property type="entry name" value="Resolvase, N-terminal catalytic domain"/>
    <property type="match status" value="1"/>
</dbReference>
<dbReference type="EMBL" id="LWBP01000225">
    <property type="protein sequence ID" value="OQP49837.1"/>
    <property type="molecule type" value="Genomic_DNA"/>
</dbReference>
<dbReference type="Pfam" id="PF07508">
    <property type="entry name" value="Recombinase"/>
    <property type="match status" value="1"/>
</dbReference>
<dbReference type="GO" id="GO:0000150">
    <property type="term" value="F:DNA strand exchange activity"/>
    <property type="evidence" value="ECO:0007669"/>
    <property type="project" value="InterPro"/>
</dbReference>
<keyword evidence="6" id="KW-1185">Reference proteome</keyword>
<dbReference type="InterPro" id="IPR006119">
    <property type="entry name" value="Resolv_N"/>
</dbReference>
<sequence length="502" mass="57818">MDVKKAVGIWIRVSTEEQAQGESPQHHEHRGRAYAEARGWEVREVYHLEGVSGKAVMHHPEAKRMLKDVKDGHITGLIFSKLARLARSTKELLGFSDFFQEHHADLMSLEEAIDTSTPAGRLFYTIIAAMAQWEREEIASRVAASVTIRAKLGKRIGGPAPYGYKWIKEGKAHHFVIDEKEAPVRKLMYELFLKYKRKQTVAKELNRLSYRTRAGALFTETTIERLLRDPAAKGMRRACYTETNDRKKWLLKPREQWILIACPAIVSEEVWDECIRYLDLNKRNRKKPGRNSQYLLAGLVACTCGKKMYVYHKNPLYSCKQCKNRVSVASMDDIYYERLKKFLLVDMDVAKFATQSATLMQEKEALIALAKEEAKTLRQQMDELVAMRINKELTPERFTSHYKPLEERLAGFEQQIPEFEAELDTLRVQHLSADTVLHEAKKLYENWPTMPFEEKRNIVEIITERIAVGTEKITFKLRFRPLTPPTSGKAGNNPQGESASLC</sequence>
<dbReference type="InterPro" id="IPR050639">
    <property type="entry name" value="SSR_resolvase"/>
</dbReference>
<dbReference type="GO" id="GO:0003677">
    <property type="term" value="F:DNA binding"/>
    <property type="evidence" value="ECO:0007669"/>
    <property type="project" value="InterPro"/>
</dbReference>
<name>A0A1V9EUJ4_9BACT</name>
<dbReference type="InterPro" id="IPR036162">
    <property type="entry name" value="Resolvase-like_N_sf"/>
</dbReference>
<reference evidence="6" key="1">
    <citation type="submission" date="2016-04" db="EMBL/GenBank/DDBJ databases">
        <authorList>
            <person name="Chen L."/>
            <person name="Zhuang W."/>
            <person name="Wang G."/>
        </authorList>
    </citation>
    <scope>NUCLEOTIDE SEQUENCE [LARGE SCALE GENOMIC DNA]</scope>
    <source>
        <strain evidence="6">208</strain>
    </source>
</reference>
<gene>
    <name evidence="5" type="ORF">A4R26_30390</name>
</gene>
<evidence type="ECO:0000256" key="2">
    <source>
        <dbReference type="SAM" id="MobiDB-lite"/>
    </source>
</evidence>
<feature type="compositionally biased region" description="Polar residues" evidence="2">
    <location>
        <begin position="485"/>
        <end position="502"/>
    </location>
</feature>
<dbReference type="RefSeq" id="WP_081170094.1">
    <property type="nucleotide sequence ID" value="NZ_LWBP01000225.1"/>
</dbReference>
<feature type="domain" description="Resolvase/invertase-type recombinase catalytic" evidence="3">
    <location>
        <begin position="6"/>
        <end position="153"/>
    </location>
</feature>
<keyword evidence="1" id="KW-0175">Coiled coil</keyword>
<dbReference type="SUPFAM" id="SSF53041">
    <property type="entry name" value="Resolvase-like"/>
    <property type="match status" value="1"/>
</dbReference>
<dbReference type="STRING" id="550983.A4R26_30390"/>
<evidence type="ECO:0000259" key="3">
    <source>
        <dbReference type="PROSITE" id="PS51736"/>
    </source>
</evidence>
<organism evidence="5 6">
    <name type="scientific">Niastella populi</name>
    <dbReference type="NCBI Taxonomy" id="550983"/>
    <lineage>
        <taxon>Bacteria</taxon>
        <taxon>Pseudomonadati</taxon>
        <taxon>Bacteroidota</taxon>
        <taxon>Chitinophagia</taxon>
        <taxon>Chitinophagales</taxon>
        <taxon>Chitinophagaceae</taxon>
        <taxon>Niastella</taxon>
    </lineage>
</organism>
<dbReference type="PROSITE" id="PS51737">
    <property type="entry name" value="RECOMBINASE_DNA_BIND"/>
    <property type="match status" value="1"/>
</dbReference>
<feature type="coiled-coil region" evidence="1">
    <location>
        <begin position="360"/>
        <end position="429"/>
    </location>
</feature>
<comment type="caution">
    <text evidence="5">The sequence shown here is derived from an EMBL/GenBank/DDBJ whole genome shotgun (WGS) entry which is preliminary data.</text>
</comment>
<dbReference type="AlphaFoldDB" id="A0A1V9EUJ4"/>
<protein>
    <recommendedName>
        <fullName evidence="7">Recombinase family protein</fullName>
    </recommendedName>
</protein>
<dbReference type="InterPro" id="IPR038109">
    <property type="entry name" value="DNA_bind_recomb_sf"/>
</dbReference>
<dbReference type="OrthoDB" id="9797501at2"/>
<dbReference type="Pfam" id="PF00239">
    <property type="entry name" value="Resolvase"/>
    <property type="match status" value="1"/>
</dbReference>
<dbReference type="InterPro" id="IPR011109">
    <property type="entry name" value="DNA_bind_recombinase_dom"/>
</dbReference>
<feature type="region of interest" description="Disordered" evidence="2">
    <location>
        <begin position="483"/>
        <end position="502"/>
    </location>
</feature>
<dbReference type="PANTHER" id="PTHR30461:SF23">
    <property type="entry name" value="DNA RECOMBINASE-RELATED"/>
    <property type="match status" value="1"/>
</dbReference>
<dbReference type="Gene3D" id="3.90.1750.20">
    <property type="entry name" value="Putative Large Serine Recombinase, Chain B, Domain 2"/>
    <property type="match status" value="1"/>
</dbReference>
<dbReference type="Proteomes" id="UP000192276">
    <property type="component" value="Unassembled WGS sequence"/>
</dbReference>
<accession>A0A1V9EUJ4</accession>
<dbReference type="PANTHER" id="PTHR30461">
    <property type="entry name" value="DNA-INVERTASE FROM LAMBDOID PROPHAGE"/>
    <property type="match status" value="1"/>
</dbReference>
<dbReference type="CDD" id="cd00338">
    <property type="entry name" value="Ser_Recombinase"/>
    <property type="match status" value="1"/>
</dbReference>
<dbReference type="SMART" id="SM00857">
    <property type="entry name" value="Resolvase"/>
    <property type="match status" value="1"/>
</dbReference>
<evidence type="ECO:0000313" key="5">
    <source>
        <dbReference type="EMBL" id="OQP49837.1"/>
    </source>
</evidence>
<evidence type="ECO:0008006" key="7">
    <source>
        <dbReference type="Google" id="ProtNLM"/>
    </source>
</evidence>
<evidence type="ECO:0000256" key="1">
    <source>
        <dbReference type="SAM" id="Coils"/>
    </source>
</evidence>
<feature type="domain" description="Recombinase" evidence="4">
    <location>
        <begin position="161"/>
        <end position="284"/>
    </location>
</feature>
<dbReference type="PROSITE" id="PS51736">
    <property type="entry name" value="RECOMBINASES_3"/>
    <property type="match status" value="1"/>
</dbReference>